<feature type="transmembrane region" description="Helical" evidence="2">
    <location>
        <begin position="49"/>
        <end position="72"/>
    </location>
</feature>
<dbReference type="InterPro" id="IPR018392">
    <property type="entry name" value="LysM"/>
</dbReference>
<feature type="compositionally biased region" description="Acidic residues" evidence="1">
    <location>
        <begin position="98"/>
        <end position="131"/>
    </location>
</feature>
<organism evidence="4 5">
    <name type="scientific">Metabacillus litoralis</name>
    <dbReference type="NCBI Taxonomy" id="152268"/>
    <lineage>
        <taxon>Bacteria</taxon>
        <taxon>Bacillati</taxon>
        <taxon>Bacillota</taxon>
        <taxon>Bacilli</taxon>
        <taxon>Bacillales</taxon>
        <taxon>Bacillaceae</taxon>
        <taxon>Metabacillus</taxon>
    </lineage>
</organism>
<keyword evidence="2" id="KW-1133">Transmembrane helix</keyword>
<dbReference type="SUPFAM" id="SSF54106">
    <property type="entry name" value="LysM domain"/>
    <property type="match status" value="1"/>
</dbReference>
<dbReference type="OrthoDB" id="2583609at2"/>
<comment type="caution">
    <text evidence="4">The sequence shown here is derived from an EMBL/GenBank/DDBJ whole genome shotgun (WGS) entry which is preliminary data.</text>
</comment>
<gene>
    <name evidence="4" type="ORF">A6K24_19845</name>
</gene>
<accession>A0A179T006</accession>
<feature type="compositionally biased region" description="Basic and acidic residues" evidence="1">
    <location>
        <begin position="24"/>
        <end position="37"/>
    </location>
</feature>
<proteinExistence type="predicted"/>
<dbReference type="SMART" id="SM00257">
    <property type="entry name" value="LysM"/>
    <property type="match status" value="1"/>
</dbReference>
<evidence type="ECO:0000313" key="4">
    <source>
        <dbReference type="EMBL" id="OAS87426.1"/>
    </source>
</evidence>
<dbReference type="PROSITE" id="PS51782">
    <property type="entry name" value="LYSM"/>
    <property type="match status" value="1"/>
</dbReference>
<dbReference type="STRING" id="152268.A6K24_19845"/>
<dbReference type="EMBL" id="LWSG01000009">
    <property type="protein sequence ID" value="OAS87426.1"/>
    <property type="molecule type" value="Genomic_DNA"/>
</dbReference>
<dbReference type="Proteomes" id="UP000078534">
    <property type="component" value="Unassembled WGS sequence"/>
</dbReference>
<keyword evidence="5" id="KW-1185">Reference proteome</keyword>
<dbReference type="Pfam" id="PF01476">
    <property type="entry name" value="LysM"/>
    <property type="match status" value="1"/>
</dbReference>
<evidence type="ECO:0000256" key="2">
    <source>
        <dbReference type="SAM" id="Phobius"/>
    </source>
</evidence>
<feature type="compositionally biased region" description="Polar residues" evidence="1">
    <location>
        <begin position="151"/>
        <end position="160"/>
    </location>
</feature>
<keyword evidence="2" id="KW-0812">Transmembrane</keyword>
<feature type="domain" description="LysM" evidence="3">
    <location>
        <begin position="183"/>
        <end position="229"/>
    </location>
</feature>
<protein>
    <recommendedName>
        <fullName evidence="3">LysM domain-containing protein</fullName>
    </recommendedName>
</protein>
<feature type="region of interest" description="Disordered" evidence="1">
    <location>
        <begin position="94"/>
        <end position="181"/>
    </location>
</feature>
<dbReference type="Gene3D" id="3.10.350.10">
    <property type="entry name" value="LysM domain"/>
    <property type="match status" value="1"/>
</dbReference>
<dbReference type="CDD" id="cd00118">
    <property type="entry name" value="LysM"/>
    <property type="match status" value="1"/>
</dbReference>
<dbReference type="AlphaFoldDB" id="A0A179T006"/>
<evidence type="ECO:0000256" key="1">
    <source>
        <dbReference type="SAM" id="MobiDB-lite"/>
    </source>
</evidence>
<reference evidence="5" key="1">
    <citation type="submission" date="2016-04" db="EMBL/GenBank/DDBJ databases">
        <authorList>
            <person name="Lyu Z."/>
            <person name="Lyu W."/>
        </authorList>
    </citation>
    <scope>NUCLEOTIDE SEQUENCE [LARGE SCALE GENOMIC DNA]</scope>
    <source>
        <strain evidence="5">C44</strain>
    </source>
</reference>
<feature type="region of interest" description="Disordered" evidence="1">
    <location>
        <begin position="24"/>
        <end position="43"/>
    </location>
</feature>
<evidence type="ECO:0000259" key="3">
    <source>
        <dbReference type="PROSITE" id="PS51782"/>
    </source>
</evidence>
<dbReference type="RefSeq" id="WP_066330007.1">
    <property type="nucleotide sequence ID" value="NZ_LWSG01000009.1"/>
</dbReference>
<sequence length="232" mass="26283">MSEYDKRPDQAEYLREKMIDDYKEIHGDYPPRGEVHKDKQKKKNPKMKYPLISILTVFFILVLIALPIYLYFGSNGDQSVTSKNSSGNETVYIARGEESEEEQDSVGIELDSDSSEEEVEAEPVDGNETNDNDSGTTSATEADSTEKDYSNQKNQDNTDSATEKPTNDSDTVQSDETDYTEIKTHKVAADETLFKIAIKYYKSRSGEEIIRQYNGIEANNIYEGQILKIPIK</sequence>
<dbReference type="InterPro" id="IPR036779">
    <property type="entry name" value="LysM_dom_sf"/>
</dbReference>
<evidence type="ECO:0000313" key="5">
    <source>
        <dbReference type="Proteomes" id="UP000078534"/>
    </source>
</evidence>
<keyword evidence="2" id="KW-0472">Membrane</keyword>
<name>A0A179T006_9BACI</name>
<feature type="compositionally biased region" description="Polar residues" evidence="1">
    <location>
        <begin position="132"/>
        <end position="142"/>
    </location>
</feature>